<keyword evidence="4 5" id="KW-0472">Membrane</keyword>
<dbReference type="EMBL" id="JAPDMX010000011">
    <property type="protein sequence ID" value="MCW3172045.1"/>
    <property type="molecule type" value="Genomic_DNA"/>
</dbReference>
<evidence type="ECO:0000259" key="6">
    <source>
        <dbReference type="Pfam" id="PF01694"/>
    </source>
</evidence>
<feature type="transmembrane region" description="Helical" evidence="5">
    <location>
        <begin position="12"/>
        <end position="36"/>
    </location>
</feature>
<gene>
    <name evidence="7" type="primary">rrtA</name>
    <name evidence="7" type="ORF">OHT75_06115</name>
</gene>
<dbReference type="PANTHER" id="PTHR43731">
    <property type="entry name" value="RHOMBOID PROTEASE"/>
    <property type="match status" value="1"/>
</dbReference>
<feature type="transmembrane region" description="Helical" evidence="5">
    <location>
        <begin position="120"/>
        <end position="139"/>
    </location>
</feature>
<dbReference type="EC" id="3.4.21.-" evidence="7"/>
<feature type="domain" description="Peptidase S54 rhomboid" evidence="6">
    <location>
        <begin position="52"/>
        <end position="195"/>
    </location>
</feature>
<feature type="transmembrane region" description="Helical" evidence="5">
    <location>
        <begin position="146"/>
        <end position="163"/>
    </location>
</feature>
<reference evidence="7" key="1">
    <citation type="submission" date="2022-10" db="EMBL/GenBank/DDBJ databases">
        <title>Shewanella flava sp. nov, isolated from the estuary of the Fenhe River into the Yellow River.</title>
        <authorList>
            <person name="Li Y."/>
        </authorList>
    </citation>
    <scope>NUCLEOTIDE SEQUENCE</scope>
    <source>
        <strain evidence="7">FYR11-62</strain>
    </source>
</reference>
<evidence type="ECO:0000256" key="5">
    <source>
        <dbReference type="SAM" id="Phobius"/>
    </source>
</evidence>
<keyword evidence="8" id="KW-1185">Reference proteome</keyword>
<name>A0ABT3I7M7_9GAMM</name>
<dbReference type="InterPro" id="IPR023826">
    <property type="entry name" value="Rhom-like_SP_proteobac"/>
</dbReference>
<proteinExistence type="predicted"/>
<comment type="subcellular location">
    <subcellularLocation>
        <location evidence="1">Membrane</location>
        <topology evidence="1">Multi-pass membrane protein</topology>
    </subcellularLocation>
</comment>
<dbReference type="SUPFAM" id="SSF144091">
    <property type="entry name" value="Rhomboid-like"/>
    <property type="match status" value="1"/>
</dbReference>
<evidence type="ECO:0000256" key="2">
    <source>
        <dbReference type="ARBA" id="ARBA00022692"/>
    </source>
</evidence>
<evidence type="ECO:0000256" key="3">
    <source>
        <dbReference type="ARBA" id="ARBA00022989"/>
    </source>
</evidence>
<dbReference type="NCBIfam" id="TIGR03902">
    <property type="entry name" value="rhom_GG_sort"/>
    <property type="match status" value="1"/>
</dbReference>
<feature type="transmembrane region" description="Helical" evidence="5">
    <location>
        <begin position="183"/>
        <end position="203"/>
    </location>
</feature>
<evidence type="ECO:0000256" key="4">
    <source>
        <dbReference type="ARBA" id="ARBA00023136"/>
    </source>
</evidence>
<dbReference type="Gene3D" id="1.20.1540.10">
    <property type="entry name" value="Rhomboid-like"/>
    <property type="match status" value="1"/>
</dbReference>
<evidence type="ECO:0000313" key="7">
    <source>
        <dbReference type="EMBL" id="MCW3172045.1"/>
    </source>
</evidence>
<dbReference type="InterPro" id="IPR035952">
    <property type="entry name" value="Rhomboid-like_sf"/>
</dbReference>
<protein>
    <submittedName>
        <fullName evidence="7">Rhombosortase</fullName>
        <ecNumber evidence="7">3.4.21.-</ecNumber>
    </submittedName>
</protein>
<dbReference type="RefSeq" id="WP_264725600.1">
    <property type="nucleotide sequence ID" value="NZ_JAPDMX010000011.1"/>
</dbReference>
<comment type="caution">
    <text evidence="7">The sequence shown here is derived from an EMBL/GenBank/DDBJ whole genome shotgun (WGS) entry which is preliminary data.</text>
</comment>
<dbReference type="InterPro" id="IPR050925">
    <property type="entry name" value="Rhomboid_protease_S54"/>
</dbReference>
<dbReference type="PANTHER" id="PTHR43731:SF16">
    <property type="entry name" value="RHOMBOSORTASE"/>
    <property type="match status" value="1"/>
</dbReference>
<dbReference type="InterPro" id="IPR022764">
    <property type="entry name" value="Peptidase_S54_rhomboid_dom"/>
</dbReference>
<accession>A0ABT3I7M7</accession>
<dbReference type="Proteomes" id="UP001163714">
    <property type="component" value="Unassembled WGS sequence"/>
</dbReference>
<keyword evidence="3 5" id="KW-1133">Transmembrane helix</keyword>
<sequence>MAKAPLSGVKPNQFTLIISLICIVLFALAMTSPMIVDTYSIFKFDHNAISNGQVWRIFSGNLLHTNAWHLTMNLAGLWVIVFLHELHYKRHTNKLALLFISLCILEGIGLYVFYPELLTYVGLSGVLHGLFAFGAIMDIRKGLRSGYLLLLGVMAKVAYEQYFGASAGIAELINARVATESHLVGVIAGVICALFWSSVAYRFRYRK</sequence>
<feature type="transmembrane region" description="Helical" evidence="5">
    <location>
        <begin position="95"/>
        <end position="114"/>
    </location>
</feature>
<dbReference type="GO" id="GO:0016787">
    <property type="term" value="F:hydrolase activity"/>
    <property type="evidence" value="ECO:0007669"/>
    <property type="project" value="UniProtKB-KW"/>
</dbReference>
<organism evidence="7 8">
    <name type="scientific">Shewanella subflava</name>
    <dbReference type="NCBI Taxonomy" id="2986476"/>
    <lineage>
        <taxon>Bacteria</taxon>
        <taxon>Pseudomonadati</taxon>
        <taxon>Pseudomonadota</taxon>
        <taxon>Gammaproteobacteria</taxon>
        <taxon>Alteromonadales</taxon>
        <taxon>Shewanellaceae</taxon>
        <taxon>Shewanella</taxon>
    </lineage>
</organism>
<evidence type="ECO:0000256" key="1">
    <source>
        <dbReference type="ARBA" id="ARBA00004141"/>
    </source>
</evidence>
<feature type="transmembrane region" description="Helical" evidence="5">
    <location>
        <begin position="66"/>
        <end position="83"/>
    </location>
</feature>
<keyword evidence="7" id="KW-0378">Hydrolase</keyword>
<evidence type="ECO:0000313" key="8">
    <source>
        <dbReference type="Proteomes" id="UP001163714"/>
    </source>
</evidence>
<dbReference type="Pfam" id="PF01694">
    <property type="entry name" value="Rhomboid"/>
    <property type="match status" value="1"/>
</dbReference>
<keyword evidence="2 5" id="KW-0812">Transmembrane</keyword>